<keyword evidence="3" id="KW-1185">Reference proteome</keyword>
<dbReference type="AlphaFoldDB" id="D2VW01"/>
<dbReference type="PROSITE" id="PS51450">
    <property type="entry name" value="LRR"/>
    <property type="match status" value="1"/>
</dbReference>
<accession>D2VW01</accession>
<protein>
    <recommendedName>
        <fullName evidence="1">F-box domain-containing protein</fullName>
    </recommendedName>
</protein>
<dbReference type="EMBL" id="GG738903">
    <property type="protein sequence ID" value="EFC38930.1"/>
    <property type="molecule type" value="Genomic_DNA"/>
</dbReference>
<dbReference type="SUPFAM" id="SSF81383">
    <property type="entry name" value="F-box domain"/>
    <property type="match status" value="1"/>
</dbReference>
<organism evidence="3">
    <name type="scientific">Naegleria gruberi</name>
    <name type="common">Amoeba</name>
    <dbReference type="NCBI Taxonomy" id="5762"/>
    <lineage>
        <taxon>Eukaryota</taxon>
        <taxon>Discoba</taxon>
        <taxon>Heterolobosea</taxon>
        <taxon>Tetramitia</taxon>
        <taxon>Eutetramitia</taxon>
        <taxon>Vahlkampfiidae</taxon>
        <taxon>Naegleria</taxon>
    </lineage>
</organism>
<dbReference type="PANTHER" id="PTHR13318">
    <property type="entry name" value="PARTNER OF PAIRED, ISOFORM B-RELATED"/>
    <property type="match status" value="1"/>
</dbReference>
<dbReference type="InterPro" id="IPR032675">
    <property type="entry name" value="LRR_dom_sf"/>
</dbReference>
<dbReference type="SMART" id="SM00256">
    <property type="entry name" value="FBOX"/>
    <property type="match status" value="1"/>
</dbReference>
<dbReference type="VEuPathDB" id="AmoebaDB:NAEGRDRAFT_73200"/>
<dbReference type="Pfam" id="PF13516">
    <property type="entry name" value="LRR_6"/>
    <property type="match status" value="3"/>
</dbReference>
<dbReference type="Gene3D" id="3.80.10.10">
    <property type="entry name" value="Ribonuclease Inhibitor"/>
    <property type="match status" value="4"/>
</dbReference>
<sequence length="651" mass="74025">MSVVLLPEILGEVFTFLPYRLLFNTIRRVCKEWNHLITDGSSIRNSSLKIVSLCFMKEERRQAFWECCKAGYFNKSIEELIIRLPKEMMWNQTEKEILDSDDNSLLHYFQSVKSLSLRDSKIYSDNFGMMLENCKSAATLEGITELSVENNGLNNLDINLIAEKLPNLTHIDISSNPINEGGLDVLLTNQKLKTIFAGVNEIEDETDLDKMKCTQIEELTISNTDFGDRYLELLFDHKKNRDLLKNMKELDLMDTLPSDVGLSYMKNYPYPTNITFLNLEYNELLPETLAIITQSQALSNLKTLLLPNGSILSEGFSLITKCPFFKNVTKLDVSNNTIGDEGFIHFGTENFTLKNLIHFKCNTNTVGYEGYQHFFKEPSLSGLQKLKIADTNFDDDSVSELASANLASLKVLDFVGNIITDKGFETLSQLKAPKLEKILCGGSNATSYKGAIYFLENCSLPNLKYLDIDFYEEYKEENKEILDGPEVVELVKANSLKVAKVLVQRFPRLNGIKYDSYISVEILKVFLDGLSELISLCIQVNFIDDDHIILLTSHPQAAKLEKLYLSDNKITDVGAKLISECAQFKNLLELSCEDNLFTDEGWKLIFSSRNLMSLTKLFTDFNENDIVDCELLNIDYISASDKDLYEDAEEE</sequence>
<dbReference type="InParanoid" id="D2VW01"/>
<evidence type="ECO:0000313" key="3">
    <source>
        <dbReference type="Proteomes" id="UP000006671"/>
    </source>
</evidence>
<dbReference type="InterPro" id="IPR001810">
    <property type="entry name" value="F-box_dom"/>
</dbReference>
<dbReference type="Gene3D" id="1.20.1280.50">
    <property type="match status" value="1"/>
</dbReference>
<evidence type="ECO:0000259" key="1">
    <source>
        <dbReference type="SMART" id="SM00256"/>
    </source>
</evidence>
<dbReference type="Proteomes" id="UP000006671">
    <property type="component" value="Unassembled WGS sequence"/>
</dbReference>
<dbReference type="GO" id="GO:0019005">
    <property type="term" value="C:SCF ubiquitin ligase complex"/>
    <property type="evidence" value="ECO:0007669"/>
    <property type="project" value="TreeGrafter"/>
</dbReference>
<name>D2VW01_NAEGR</name>
<reference evidence="2 3" key="1">
    <citation type="journal article" date="2010" name="Cell">
        <title>The genome of Naegleria gruberi illuminates early eukaryotic versatility.</title>
        <authorList>
            <person name="Fritz-Laylin L.K."/>
            <person name="Prochnik S.E."/>
            <person name="Ginger M.L."/>
            <person name="Dacks J.B."/>
            <person name="Carpenter M.L."/>
            <person name="Field M.C."/>
            <person name="Kuo A."/>
            <person name="Paredez A."/>
            <person name="Chapman J."/>
            <person name="Pham J."/>
            <person name="Shu S."/>
            <person name="Neupane R."/>
            <person name="Cipriano M."/>
            <person name="Mancuso J."/>
            <person name="Tu H."/>
            <person name="Salamov A."/>
            <person name="Lindquist E."/>
            <person name="Shapiro H."/>
            <person name="Lucas S."/>
            <person name="Grigoriev I.V."/>
            <person name="Cande W.Z."/>
            <person name="Fulton C."/>
            <person name="Rokhsar D.S."/>
            <person name="Dawson S.C."/>
        </authorList>
    </citation>
    <scope>NUCLEOTIDE SEQUENCE [LARGE SCALE GENOMIC DNA]</scope>
    <source>
        <strain evidence="2 3">NEG-M</strain>
    </source>
</reference>
<dbReference type="GeneID" id="8850784"/>
<dbReference type="KEGG" id="ngr:NAEGRDRAFT_73200"/>
<evidence type="ECO:0000313" key="2">
    <source>
        <dbReference type="EMBL" id="EFC38930.1"/>
    </source>
</evidence>
<dbReference type="SUPFAM" id="SSF52047">
    <property type="entry name" value="RNI-like"/>
    <property type="match status" value="1"/>
</dbReference>
<dbReference type="SMART" id="SM00368">
    <property type="entry name" value="LRR_RI"/>
    <property type="match status" value="4"/>
</dbReference>
<gene>
    <name evidence="2" type="ORF">NAEGRDRAFT_73200</name>
</gene>
<dbReference type="GO" id="GO:0031146">
    <property type="term" value="P:SCF-dependent proteasomal ubiquitin-dependent protein catabolic process"/>
    <property type="evidence" value="ECO:0007669"/>
    <property type="project" value="TreeGrafter"/>
</dbReference>
<dbReference type="InterPro" id="IPR001611">
    <property type="entry name" value="Leu-rich_rpt"/>
</dbReference>
<dbReference type="RefSeq" id="XP_002671674.1">
    <property type="nucleotide sequence ID" value="XM_002671628.1"/>
</dbReference>
<proteinExistence type="predicted"/>
<feature type="domain" description="F-box" evidence="1">
    <location>
        <begin position="6"/>
        <end position="46"/>
    </location>
</feature>
<dbReference type="InterPro" id="IPR036047">
    <property type="entry name" value="F-box-like_dom_sf"/>
</dbReference>